<dbReference type="Proteomes" id="UP000657918">
    <property type="component" value="Unassembled WGS sequence"/>
</dbReference>
<comment type="caution">
    <text evidence="1">The sequence shown here is derived from an EMBL/GenBank/DDBJ whole genome shotgun (WGS) entry which is preliminary data.</text>
</comment>
<accession>A0A835MM91</accession>
<name>A0A835MM91_9ROSI</name>
<proteinExistence type="predicted"/>
<sequence>MVERRRMVVSGPRFLISQQSKYIREYILMPGLGPDGGSGAPFGSFTPRVLTPASKSLYIARQKIDQITSPYEDYPSSDQAKWYHYSTGKDTKYKRI</sequence>
<protein>
    <submittedName>
        <fullName evidence="1">Uncharacterized protein</fullName>
    </submittedName>
</protein>
<evidence type="ECO:0000313" key="2">
    <source>
        <dbReference type="Proteomes" id="UP000657918"/>
    </source>
</evidence>
<keyword evidence="2" id="KW-1185">Reference proteome</keyword>
<organism evidence="1 2">
    <name type="scientific">Salix dunnii</name>
    <dbReference type="NCBI Taxonomy" id="1413687"/>
    <lineage>
        <taxon>Eukaryota</taxon>
        <taxon>Viridiplantae</taxon>
        <taxon>Streptophyta</taxon>
        <taxon>Embryophyta</taxon>
        <taxon>Tracheophyta</taxon>
        <taxon>Spermatophyta</taxon>
        <taxon>Magnoliopsida</taxon>
        <taxon>eudicotyledons</taxon>
        <taxon>Gunneridae</taxon>
        <taxon>Pentapetalae</taxon>
        <taxon>rosids</taxon>
        <taxon>fabids</taxon>
        <taxon>Malpighiales</taxon>
        <taxon>Salicaceae</taxon>
        <taxon>Saliceae</taxon>
        <taxon>Salix</taxon>
    </lineage>
</organism>
<reference evidence="1 2" key="1">
    <citation type="submission" date="2020-10" db="EMBL/GenBank/DDBJ databases">
        <title>Plant Genome Project.</title>
        <authorList>
            <person name="Zhang R.-G."/>
        </authorList>
    </citation>
    <scope>NUCLEOTIDE SEQUENCE [LARGE SCALE GENOMIC DNA]</scope>
    <source>
        <strain evidence="1">FAFU-HL-1</strain>
        <tissue evidence="1">Leaf</tissue>
    </source>
</reference>
<gene>
    <name evidence="1" type="ORF">SADUNF_Sadunf13G0108500</name>
</gene>
<dbReference type="AlphaFoldDB" id="A0A835MM91"/>
<dbReference type="EMBL" id="JADGMS010000013">
    <property type="protein sequence ID" value="KAF9670820.1"/>
    <property type="molecule type" value="Genomic_DNA"/>
</dbReference>
<evidence type="ECO:0000313" key="1">
    <source>
        <dbReference type="EMBL" id="KAF9670820.1"/>
    </source>
</evidence>